<keyword evidence="1" id="KW-0808">Transferase</keyword>
<protein>
    <submittedName>
        <fullName evidence="1">Methyltransferase domain-containing protein</fullName>
    </submittedName>
</protein>
<proteinExistence type="predicted"/>
<dbReference type="EMBL" id="GDID01004501">
    <property type="protein sequence ID" value="JAP92105.1"/>
    <property type="molecule type" value="Transcribed_RNA"/>
</dbReference>
<organism evidence="1">
    <name type="scientific">Trepomonas sp. PC1</name>
    <dbReference type="NCBI Taxonomy" id="1076344"/>
    <lineage>
        <taxon>Eukaryota</taxon>
        <taxon>Metamonada</taxon>
        <taxon>Diplomonadida</taxon>
        <taxon>Hexamitidae</taxon>
        <taxon>Hexamitinae</taxon>
        <taxon>Trepomonas</taxon>
    </lineage>
</organism>
<sequence>KDYRIIQLKITLRLSSQCLRIRGLLFTSTQFVYLFTDWLIVRCWQLKRTDPRYVEDFIFQNKHLNDEKFFLQLYKFIFRRDRPAPKILVPPNSGKRQEKRVQELKRLVNQAKNILDIGCSDGFMVEQFGEALQLQQKDIYGMDIRPPVSKKIQFIENSAEDFMESKRGQFDLITICMTLHHILHYKAALKNIYLYLQEGGRLYIREHDAYSNQYKLLLDIQDQAFNSAISEYPEAEHSQFVQHCKSWFLSKAELRQACEEIGFRYVSSVQDEGKDWDIHGRVYQTLFVK</sequence>
<feature type="non-terminal residue" evidence="1">
    <location>
        <position position="1"/>
    </location>
</feature>
<dbReference type="AlphaFoldDB" id="A0A146K8J7"/>
<dbReference type="PANTHER" id="PTHR43861">
    <property type="entry name" value="TRANS-ACONITATE 2-METHYLTRANSFERASE-RELATED"/>
    <property type="match status" value="1"/>
</dbReference>
<dbReference type="Pfam" id="PF13489">
    <property type="entry name" value="Methyltransf_23"/>
    <property type="match status" value="1"/>
</dbReference>
<keyword evidence="1" id="KW-0489">Methyltransferase</keyword>
<reference evidence="1" key="1">
    <citation type="submission" date="2015-07" db="EMBL/GenBank/DDBJ databases">
        <title>Adaptation to a free-living lifestyle via gene acquisitions in the diplomonad Trepomonas sp. PC1.</title>
        <authorList>
            <person name="Xu F."/>
            <person name="Jerlstrom-Hultqvist J."/>
            <person name="Kolisko M."/>
            <person name="Simpson A.G.B."/>
            <person name="Roger A.J."/>
            <person name="Svard S.G."/>
            <person name="Andersson J.O."/>
        </authorList>
    </citation>
    <scope>NUCLEOTIDE SEQUENCE</scope>
    <source>
        <strain evidence="1">PC1</strain>
    </source>
</reference>
<dbReference type="GO" id="GO:0008168">
    <property type="term" value="F:methyltransferase activity"/>
    <property type="evidence" value="ECO:0007669"/>
    <property type="project" value="UniProtKB-KW"/>
</dbReference>
<dbReference type="CDD" id="cd02440">
    <property type="entry name" value="AdoMet_MTases"/>
    <property type="match status" value="1"/>
</dbReference>
<name>A0A146K8J7_9EUKA</name>
<dbReference type="Gene3D" id="3.40.50.150">
    <property type="entry name" value="Vaccinia Virus protein VP39"/>
    <property type="match status" value="1"/>
</dbReference>
<accession>A0A146K8J7</accession>
<dbReference type="GO" id="GO:0032259">
    <property type="term" value="P:methylation"/>
    <property type="evidence" value="ECO:0007669"/>
    <property type="project" value="UniProtKB-KW"/>
</dbReference>
<gene>
    <name evidence="1" type="ORF">TPC1_16059</name>
</gene>
<dbReference type="SUPFAM" id="SSF53335">
    <property type="entry name" value="S-adenosyl-L-methionine-dependent methyltransferases"/>
    <property type="match status" value="1"/>
</dbReference>
<evidence type="ECO:0000313" key="1">
    <source>
        <dbReference type="EMBL" id="JAP92105.1"/>
    </source>
</evidence>
<dbReference type="InterPro" id="IPR029063">
    <property type="entry name" value="SAM-dependent_MTases_sf"/>
</dbReference>